<comment type="caution">
    <text evidence="1">The sequence shown here is derived from an EMBL/GenBank/DDBJ whole genome shotgun (WGS) entry which is preliminary data.</text>
</comment>
<dbReference type="EMBL" id="MGAT01000029">
    <property type="protein sequence ID" value="OGK52114.1"/>
    <property type="molecule type" value="Genomic_DNA"/>
</dbReference>
<dbReference type="STRING" id="1802069.A2970_02620"/>
<evidence type="ECO:0000313" key="2">
    <source>
        <dbReference type="Proteomes" id="UP000178857"/>
    </source>
</evidence>
<organism evidence="1 2">
    <name type="scientific">Candidatus Roizmanbacteria bacterium RIFCSPLOWO2_01_FULL_44_13</name>
    <dbReference type="NCBI Taxonomy" id="1802069"/>
    <lineage>
        <taxon>Bacteria</taxon>
        <taxon>Candidatus Roizmaniibacteriota</taxon>
    </lineage>
</organism>
<sequence>MLFESRRPSLKQACPTATIGLIKFVSEAFTRDGRITPMTEKHVHDWIVRDQAAHRAAHLMFPDRIKR</sequence>
<reference evidence="1 2" key="1">
    <citation type="journal article" date="2016" name="Nat. Commun.">
        <title>Thousands of microbial genomes shed light on interconnected biogeochemical processes in an aquifer system.</title>
        <authorList>
            <person name="Anantharaman K."/>
            <person name="Brown C.T."/>
            <person name="Hug L.A."/>
            <person name="Sharon I."/>
            <person name="Castelle C.J."/>
            <person name="Probst A.J."/>
            <person name="Thomas B.C."/>
            <person name="Singh A."/>
            <person name="Wilkins M.J."/>
            <person name="Karaoz U."/>
            <person name="Brodie E.L."/>
            <person name="Williams K.H."/>
            <person name="Hubbard S.S."/>
            <person name="Banfield J.F."/>
        </authorList>
    </citation>
    <scope>NUCLEOTIDE SEQUENCE [LARGE SCALE GENOMIC DNA]</scope>
</reference>
<gene>
    <name evidence="1" type="ORF">A2970_02620</name>
</gene>
<accession>A0A1F7J915</accession>
<protein>
    <submittedName>
        <fullName evidence="1">Uncharacterized protein</fullName>
    </submittedName>
</protein>
<name>A0A1F7J915_9BACT</name>
<evidence type="ECO:0000313" key="1">
    <source>
        <dbReference type="EMBL" id="OGK52114.1"/>
    </source>
</evidence>
<dbReference type="Proteomes" id="UP000178857">
    <property type="component" value="Unassembled WGS sequence"/>
</dbReference>
<dbReference type="AlphaFoldDB" id="A0A1F7J915"/>
<proteinExistence type="predicted"/>